<dbReference type="PANTHER" id="PTHR33490:SF1">
    <property type="entry name" value="SLL1233 PROTEIN"/>
    <property type="match status" value="1"/>
</dbReference>
<dbReference type="InterPro" id="IPR038765">
    <property type="entry name" value="Papain-like_cys_pep_sf"/>
</dbReference>
<reference evidence="2 3" key="1">
    <citation type="journal article" date="2012" name="Appl. Environ. Microbiol.">
        <title>Draft genome sequence of a psychrotolerant sulfur-oxidizing bacterium, Sulfuricella denitrificans skB26, and proteomic insights into cold adaptation.</title>
        <authorList>
            <person name="Watanabe T."/>
            <person name="Kojima H."/>
            <person name="Fukui M."/>
        </authorList>
    </citation>
    <scope>NUCLEOTIDE SEQUENCE [LARGE SCALE GENOMIC DNA]</scope>
    <source>
        <strain evidence="3">skB26</strain>
    </source>
</reference>
<dbReference type="eggNOG" id="COG1305">
    <property type="taxonomic scope" value="Bacteria"/>
</dbReference>
<dbReference type="Proteomes" id="UP000015559">
    <property type="component" value="Chromosome"/>
</dbReference>
<protein>
    <recommendedName>
        <fullName evidence="1">Transglutaminase-like domain-containing protein</fullName>
    </recommendedName>
</protein>
<dbReference type="KEGG" id="sdr:SCD_n02424"/>
<dbReference type="RefSeq" id="WP_009205426.1">
    <property type="nucleotide sequence ID" value="NC_022357.1"/>
</dbReference>
<dbReference type="SMART" id="SM00460">
    <property type="entry name" value="TGc"/>
    <property type="match status" value="1"/>
</dbReference>
<dbReference type="EMBL" id="AP013066">
    <property type="protein sequence ID" value="BAN36232.1"/>
    <property type="molecule type" value="Genomic_DNA"/>
</dbReference>
<dbReference type="OrthoDB" id="5438043at2"/>
<dbReference type="Pfam" id="PF01841">
    <property type="entry name" value="Transglut_core"/>
    <property type="match status" value="1"/>
</dbReference>
<dbReference type="PANTHER" id="PTHR33490">
    <property type="entry name" value="BLR5614 PROTEIN-RELATED"/>
    <property type="match status" value="1"/>
</dbReference>
<name>S6B700_SULDS</name>
<dbReference type="STRING" id="1163617.SCD_n02424"/>
<dbReference type="Gene3D" id="3.10.620.30">
    <property type="match status" value="1"/>
</dbReference>
<dbReference type="Pfam" id="PF08379">
    <property type="entry name" value="Bact_transglu_N"/>
    <property type="match status" value="1"/>
</dbReference>
<dbReference type="InterPro" id="IPR002931">
    <property type="entry name" value="Transglutaminase-like"/>
</dbReference>
<gene>
    <name evidence="2" type="ORF">SCD_n02424</name>
</gene>
<dbReference type="AlphaFoldDB" id="S6B700"/>
<proteinExistence type="predicted"/>
<accession>S6B700</accession>
<dbReference type="InterPro" id="IPR013589">
    <property type="entry name" value="Bac_transglu_N"/>
</dbReference>
<organism evidence="2 3">
    <name type="scientific">Sulfuricella denitrificans (strain DSM 22764 / NBRC 105220 / skB26)</name>
    <dbReference type="NCBI Taxonomy" id="1163617"/>
    <lineage>
        <taxon>Bacteria</taxon>
        <taxon>Pseudomonadati</taxon>
        <taxon>Pseudomonadota</taxon>
        <taxon>Betaproteobacteria</taxon>
        <taxon>Nitrosomonadales</taxon>
        <taxon>Sulfuricellaceae</taxon>
        <taxon>Sulfuricella</taxon>
    </lineage>
</organism>
<evidence type="ECO:0000313" key="3">
    <source>
        <dbReference type="Proteomes" id="UP000015559"/>
    </source>
</evidence>
<evidence type="ECO:0000259" key="1">
    <source>
        <dbReference type="SMART" id="SM00460"/>
    </source>
</evidence>
<dbReference type="SUPFAM" id="SSF54001">
    <property type="entry name" value="Cysteine proteinases"/>
    <property type="match status" value="1"/>
</dbReference>
<evidence type="ECO:0000313" key="2">
    <source>
        <dbReference type="EMBL" id="BAN36232.1"/>
    </source>
</evidence>
<feature type="domain" description="Transglutaminase-like" evidence="1">
    <location>
        <begin position="172"/>
        <end position="235"/>
    </location>
</feature>
<keyword evidence="3" id="KW-1185">Reference proteome</keyword>
<sequence length="285" mass="31873">MLLKIIHRTRYHYSQPVFLEPFTVRLRPRSDANQTVRSYNIDFTPIPSGVSHCIGLDGNHNETIWFGGLHENLLIEVHTVVETHHVDPFNFLVTDPAALSLPVKYQPNLETALAHYLRHNNTSPQVDAFAQEIMQAAKYETIKFLMLLAEQIPTRLNYMLREHGDSWTPEETMKHGEGACRDFSVLFIEVCRIAGIAARFVSGYCIGDIASSNHMHAWAEVYLPGAGWRGFDPSRGVTTSDDHVAVAASHNPQDASPTSGNYRGQATSSMEADISIRLMNSVEPS</sequence>
<dbReference type="HOGENOM" id="CLU_008973_2_0_4"/>